<evidence type="ECO:0000256" key="1">
    <source>
        <dbReference type="SAM" id="MobiDB-lite"/>
    </source>
</evidence>
<dbReference type="Pfam" id="PF06527">
    <property type="entry name" value="TniQ"/>
    <property type="match status" value="1"/>
</dbReference>
<name>A0A9X2GE17_9ACTN</name>
<evidence type="ECO:0000313" key="3">
    <source>
        <dbReference type="EMBL" id="MCP2357141.1"/>
    </source>
</evidence>
<sequence>MIDLNLPVFATATALTAGEAAELTLLPWADRYPPITHSAGKIWTEGNRRFDEWLFHDDVRYCPDCLAGDGTAVQQAYGGPWKKIWHLPIAFACPDHHTFLRDACPRQHRLAAQPNRLITPTSEWVLHPAQCRDPADPDGRGRRRPCCGARLDQPQPPAFEPRPAVLNAQRRLSALLDPRTSPDNATRTFTDLRVVVSLLYLAWPASQDLLQPHSIPAIGEHVSHLNGGNRKSRDSLPRELHATAAILTAALNVLDHPDLQNALVREIQEAHTIQPSKTPLASVLDRHHTACSPTLRDTIEPAIRRYRRLAGPRGPKAPARFGGYRPEHVPAFLEDVWFDRHLAPLGCKSRLSKVLRRSAAAILVQWSAGGSLGDAANFLGINPKGGQFAFTKDLYQWLDTDPTRTSFIIALKNLAAELDTTPGLIDYQHRRDALHGWSLDEESSAFIWARVTQGEPRFAPRPIEAQQPQHTQREWLLRRGTTWHHLNREAPLAHYGALKKLLIHEADLLAATTDLISGEPAGRLG</sequence>
<accession>A0A9X2GE17</accession>
<comment type="caution">
    <text evidence="3">The sequence shown here is derived from an EMBL/GenBank/DDBJ whole genome shotgun (WGS) entry which is preliminary data.</text>
</comment>
<evidence type="ECO:0000259" key="2">
    <source>
        <dbReference type="Pfam" id="PF06527"/>
    </source>
</evidence>
<dbReference type="AlphaFoldDB" id="A0A9X2GE17"/>
<protein>
    <recommendedName>
        <fullName evidence="2">TniQ domain-containing protein</fullName>
    </recommendedName>
</protein>
<feature type="region of interest" description="Disordered" evidence="1">
    <location>
        <begin position="129"/>
        <end position="161"/>
    </location>
</feature>
<organism evidence="3 4">
    <name type="scientific">Nonomuraea thailandensis</name>
    <dbReference type="NCBI Taxonomy" id="1188745"/>
    <lineage>
        <taxon>Bacteria</taxon>
        <taxon>Bacillati</taxon>
        <taxon>Actinomycetota</taxon>
        <taxon>Actinomycetes</taxon>
        <taxon>Streptosporangiales</taxon>
        <taxon>Streptosporangiaceae</taxon>
        <taxon>Nonomuraea</taxon>
    </lineage>
</organism>
<evidence type="ECO:0000313" key="4">
    <source>
        <dbReference type="Proteomes" id="UP001139648"/>
    </source>
</evidence>
<feature type="domain" description="TniQ" evidence="2">
    <location>
        <begin position="10"/>
        <end position="100"/>
    </location>
</feature>
<dbReference type="Proteomes" id="UP001139648">
    <property type="component" value="Unassembled WGS sequence"/>
</dbReference>
<reference evidence="3" key="1">
    <citation type="submission" date="2022-06" db="EMBL/GenBank/DDBJ databases">
        <title>Sequencing the genomes of 1000 actinobacteria strains.</title>
        <authorList>
            <person name="Klenk H.-P."/>
        </authorList>
    </citation>
    <scope>NUCLEOTIDE SEQUENCE</scope>
    <source>
        <strain evidence="3">DSM 46694</strain>
    </source>
</reference>
<proteinExistence type="predicted"/>
<keyword evidence="4" id="KW-1185">Reference proteome</keyword>
<gene>
    <name evidence="3" type="ORF">HD597_004161</name>
</gene>
<dbReference type="EMBL" id="JAMZEB010000002">
    <property type="protein sequence ID" value="MCP2357141.1"/>
    <property type="molecule type" value="Genomic_DNA"/>
</dbReference>
<dbReference type="InterPro" id="IPR009492">
    <property type="entry name" value="TniQ"/>
</dbReference>